<evidence type="ECO:0000313" key="7">
    <source>
        <dbReference type="Proteomes" id="UP000655225"/>
    </source>
</evidence>
<dbReference type="GO" id="GO:0006741">
    <property type="term" value="P:NADP+ biosynthetic process"/>
    <property type="evidence" value="ECO:0007669"/>
    <property type="project" value="InterPro"/>
</dbReference>
<comment type="similarity">
    <text evidence="1">Belongs to the NAD kinase family.</text>
</comment>
<evidence type="ECO:0000256" key="5">
    <source>
        <dbReference type="ARBA" id="ARBA00023027"/>
    </source>
</evidence>
<evidence type="ECO:0000256" key="2">
    <source>
        <dbReference type="ARBA" id="ARBA00022679"/>
    </source>
</evidence>
<dbReference type="Pfam" id="PF01513">
    <property type="entry name" value="NAD_kinase"/>
    <property type="match status" value="1"/>
</dbReference>
<dbReference type="EMBL" id="JABCRI010000017">
    <property type="protein sequence ID" value="KAF8391164.1"/>
    <property type="molecule type" value="Genomic_DNA"/>
</dbReference>
<proteinExistence type="inferred from homology"/>
<keyword evidence="7" id="KW-1185">Reference proteome</keyword>
<dbReference type="GO" id="GO:0003951">
    <property type="term" value="F:NAD+ kinase activity"/>
    <property type="evidence" value="ECO:0007669"/>
    <property type="project" value="InterPro"/>
</dbReference>
<evidence type="ECO:0008006" key="8">
    <source>
        <dbReference type="Google" id="ProtNLM"/>
    </source>
</evidence>
<evidence type="ECO:0000313" key="6">
    <source>
        <dbReference type="EMBL" id="KAF8391164.1"/>
    </source>
</evidence>
<evidence type="ECO:0000256" key="1">
    <source>
        <dbReference type="ARBA" id="ARBA00010995"/>
    </source>
</evidence>
<accession>A0A834YLG6</accession>
<organism evidence="6 7">
    <name type="scientific">Tetracentron sinense</name>
    <name type="common">Spur-leaf</name>
    <dbReference type="NCBI Taxonomy" id="13715"/>
    <lineage>
        <taxon>Eukaryota</taxon>
        <taxon>Viridiplantae</taxon>
        <taxon>Streptophyta</taxon>
        <taxon>Embryophyta</taxon>
        <taxon>Tracheophyta</taxon>
        <taxon>Spermatophyta</taxon>
        <taxon>Magnoliopsida</taxon>
        <taxon>Trochodendrales</taxon>
        <taxon>Trochodendraceae</taxon>
        <taxon>Tetracentron</taxon>
    </lineage>
</organism>
<dbReference type="PANTHER" id="PTHR20275">
    <property type="entry name" value="NAD KINASE"/>
    <property type="match status" value="1"/>
</dbReference>
<evidence type="ECO:0000256" key="3">
    <source>
        <dbReference type="ARBA" id="ARBA00022777"/>
    </source>
</evidence>
<sequence>MSRRRLLLLLKPFDVYPARQTKQVQVLAHSILVSHFLLKASQVLGYLDNTNKVHKDAIKFCQDILQRKSLDWEPVFRNNLSQPIRDVDLVITIGGDGTLLQANHYMDESIPVLGVNSDPTQVEEFSLLVLKIRFSLLPLVQVEQFSDEFDATRSTGYLCAATVRDFEQARLPHNISKKRENDNYSIKINRDSETCSPLVHCRSSGLRVSTSAGSTAAMLSA</sequence>
<dbReference type="GO" id="GO:0019674">
    <property type="term" value="P:NAD+ metabolic process"/>
    <property type="evidence" value="ECO:0007669"/>
    <property type="project" value="InterPro"/>
</dbReference>
<dbReference type="Gene3D" id="2.60.200.30">
    <property type="entry name" value="Probable inorganic polyphosphate/atp-NAD kinase, domain 2"/>
    <property type="match status" value="1"/>
</dbReference>
<reference evidence="6 7" key="1">
    <citation type="submission" date="2020-04" db="EMBL/GenBank/DDBJ databases">
        <title>Plant Genome Project.</title>
        <authorList>
            <person name="Zhang R.-G."/>
        </authorList>
    </citation>
    <scope>NUCLEOTIDE SEQUENCE [LARGE SCALE GENOMIC DNA]</scope>
    <source>
        <strain evidence="6">YNK0</strain>
        <tissue evidence="6">Leaf</tissue>
    </source>
</reference>
<name>A0A834YLG6_TETSI</name>
<gene>
    <name evidence="6" type="ORF">HHK36_023465</name>
</gene>
<dbReference type="InterPro" id="IPR016064">
    <property type="entry name" value="NAD/diacylglycerol_kinase_sf"/>
</dbReference>
<dbReference type="AlphaFoldDB" id="A0A834YLG6"/>
<evidence type="ECO:0000256" key="4">
    <source>
        <dbReference type="ARBA" id="ARBA00022857"/>
    </source>
</evidence>
<dbReference type="Proteomes" id="UP000655225">
    <property type="component" value="Unassembled WGS sequence"/>
</dbReference>
<keyword evidence="3" id="KW-0418">Kinase</keyword>
<dbReference type="OMA" id="ANHYMDE"/>
<keyword evidence="5" id="KW-0520">NAD</keyword>
<dbReference type="PANTHER" id="PTHR20275:SF28">
    <property type="entry name" value="NADH KINASE"/>
    <property type="match status" value="1"/>
</dbReference>
<dbReference type="InterPro" id="IPR017438">
    <property type="entry name" value="ATP-NAD_kinase_N"/>
</dbReference>
<dbReference type="InterPro" id="IPR017437">
    <property type="entry name" value="ATP-NAD_kinase_PpnK-typ_C"/>
</dbReference>
<keyword evidence="2" id="KW-0808">Transferase</keyword>
<protein>
    <recommendedName>
        <fullName evidence="8">NAD(+) kinase</fullName>
    </recommendedName>
</protein>
<dbReference type="Gene3D" id="3.40.50.10330">
    <property type="entry name" value="Probable inorganic polyphosphate/atp-NAD kinase, domain 1"/>
    <property type="match status" value="1"/>
</dbReference>
<dbReference type="SUPFAM" id="SSF111331">
    <property type="entry name" value="NAD kinase/diacylglycerol kinase-like"/>
    <property type="match status" value="1"/>
</dbReference>
<comment type="caution">
    <text evidence="6">The sequence shown here is derived from an EMBL/GenBank/DDBJ whole genome shotgun (WGS) entry which is preliminary data.</text>
</comment>
<keyword evidence="4" id="KW-0521">NADP</keyword>
<dbReference type="OrthoDB" id="185618at2759"/>
<dbReference type="InterPro" id="IPR002504">
    <property type="entry name" value="NADK"/>
</dbReference>